<dbReference type="GO" id="GO:0015031">
    <property type="term" value="P:protein transport"/>
    <property type="evidence" value="ECO:0007669"/>
    <property type="project" value="UniProtKB-KW"/>
</dbReference>
<dbReference type="Proteomes" id="UP000199239">
    <property type="component" value="Unassembled WGS sequence"/>
</dbReference>
<dbReference type="STRING" id="394264.SAMN04488040_2621"/>
<dbReference type="InterPro" id="IPR003400">
    <property type="entry name" value="ExbD"/>
</dbReference>
<feature type="transmembrane region" description="Helical" evidence="8">
    <location>
        <begin position="16"/>
        <end position="37"/>
    </location>
</feature>
<reference evidence="10" key="1">
    <citation type="submission" date="2016-10" db="EMBL/GenBank/DDBJ databases">
        <authorList>
            <person name="Varghese N."/>
            <person name="Submissions S."/>
        </authorList>
    </citation>
    <scope>NUCLEOTIDE SEQUENCE [LARGE SCALE GENOMIC DNA]</scope>
    <source>
        <strain evidence="10">DSM 23422</strain>
    </source>
</reference>
<evidence type="ECO:0000256" key="4">
    <source>
        <dbReference type="ARBA" id="ARBA00022692"/>
    </source>
</evidence>
<comment type="subcellular location">
    <subcellularLocation>
        <location evidence="1">Cell membrane</location>
        <topology evidence="1">Single-pass membrane protein</topology>
    </subcellularLocation>
    <subcellularLocation>
        <location evidence="7">Cell membrane</location>
        <topology evidence="7">Single-pass type II membrane protein</topology>
    </subcellularLocation>
</comment>
<dbReference type="GO" id="GO:0005886">
    <property type="term" value="C:plasma membrane"/>
    <property type="evidence" value="ECO:0007669"/>
    <property type="project" value="UniProtKB-SubCell"/>
</dbReference>
<evidence type="ECO:0000313" key="9">
    <source>
        <dbReference type="EMBL" id="SFS98767.1"/>
    </source>
</evidence>
<evidence type="ECO:0000256" key="2">
    <source>
        <dbReference type="ARBA" id="ARBA00005811"/>
    </source>
</evidence>
<keyword evidence="7" id="KW-0653">Protein transport</keyword>
<keyword evidence="4 7" id="KW-0812">Transmembrane</keyword>
<evidence type="ECO:0000256" key="6">
    <source>
        <dbReference type="ARBA" id="ARBA00023136"/>
    </source>
</evidence>
<evidence type="ECO:0000313" key="10">
    <source>
        <dbReference type="Proteomes" id="UP000199239"/>
    </source>
</evidence>
<keyword evidence="7" id="KW-0813">Transport</keyword>
<evidence type="ECO:0000256" key="7">
    <source>
        <dbReference type="RuleBase" id="RU003879"/>
    </source>
</evidence>
<dbReference type="PANTHER" id="PTHR30558">
    <property type="entry name" value="EXBD MEMBRANE COMPONENT OF PMF-DRIVEN MACROMOLECULE IMPORT SYSTEM"/>
    <property type="match status" value="1"/>
</dbReference>
<dbReference type="Pfam" id="PF02472">
    <property type="entry name" value="ExbD"/>
    <property type="match status" value="1"/>
</dbReference>
<proteinExistence type="inferred from homology"/>
<keyword evidence="6 8" id="KW-0472">Membrane</keyword>
<dbReference type="EMBL" id="FPAJ01000004">
    <property type="protein sequence ID" value="SFS98767.1"/>
    <property type="molecule type" value="Genomic_DNA"/>
</dbReference>
<accession>A0A1I6UBU5</accession>
<organism evidence="9 10">
    <name type="scientific">Sulfitobacter marinus</name>
    <dbReference type="NCBI Taxonomy" id="394264"/>
    <lineage>
        <taxon>Bacteria</taxon>
        <taxon>Pseudomonadati</taxon>
        <taxon>Pseudomonadota</taxon>
        <taxon>Alphaproteobacteria</taxon>
        <taxon>Rhodobacterales</taxon>
        <taxon>Roseobacteraceae</taxon>
        <taxon>Sulfitobacter</taxon>
    </lineage>
</organism>
<evidence type="ECO:0000256" key="5">
    <source>
        <dbReference type="ARBA" id="ARBA00022989"/>
    </source>
</evidence>
<keyword evidence="3" id="KW-1003">Cell membrane</keyword>
<sequence length="145" mass="15658">MDFGQPTPRKPREENVIPMINVVFLLLIFFLMTAQIAPPDPFEVIPPTASSDAPDDGALTLYINAEGVIAFRDTIGETAAIDALELTYIDLCADVICTGPDARPPLTIRADADADAQLVPALLKNLAAREITNVWLATRVETAQP</sequence>
<dbReference type="OrthoDB" id="8479787at2"/>
<evidence type="ECO:0000256" key="3">
    <source>
        <dbReference type="ARBA" id="ARBA00022475"/>
    </source>
</evidence>
<evidence type="ECO:0000256" key="8">
    <source>
        <dbReference type="SAM" id="Phobius"/>
    </source>
</evidence>
<protein>
    <submittedName>
        <fullName evidence="9">Outer membrane transport energization protein ExbD (TC 2.C.1.1.1)</fullName>
    </submittedName>
</protein>
<name>A0A1I6UBU5_9RHOB</name>
<dbReference type="GO" id="GO:0022857">
    <property type="term" value="F:transmembrane transporter activity"/>
    <property type="evidence" value="ECO:0007669"/>
    <property type="project" value="InterPro"/>
</dbReference>
<gene>
    <name evidence="9" type="ORF">SAMN04488040_2621</name>
</gene>
<dbReference type="RefSeq" id="WP_093916809.1">
    <property type="nucleotide sequence ID" value="NZ_FPAJ01000004.1"/>
</dbReference>
<dbReference type="PANTHER" id="PTHR30558:SF3">
    <property type="entry name" value="BIOPOLYMER TRANSPORT PROTEIN EXBD-RELATED"/>
    <property type="match status" value="1"/>
</dbReference>
<evidence type="ECO:0000256" key="1">
    <source>
        <dbReference type="ARBA" id="ARBA00004162"/>
    </source>
</evidence>
<keyword evidence="10" id="KW-1185">Reference proteome</keyword>
<keyword evidence="5 8" id="KW-1133">Transmembrane helix</keyword>
<comment type="similarity">
    <text evidence="2 7">Belongs to the ExbD/TolR family.</text>
</comment>
<dbReference type="AlphaFoldDB" id="A0A1I6UBU5"/>